<dbReference type="EMBL" id="LNIX01000005">
    <property type="protein sequence ID" value="OXA55007.1"/>
    <property type="molecule type" value="Genomic_DNA"/>
</dbReference>
<gene>
    <name evidence="4" type="ORF">Fcan01_10399</name>
</gene>
<dbReference type="Pfam" id="PF00088">
    <property type="entry name" value="Trefoil"/>
    <property type="match status" value="2"/>
</dbReference>
<accession>A0A226ED48</accession>
<dbReference type="PROSITE" id="PS51448">
    <property type="entry name" value="P_TREFOIL_2"/>
    <property type="match status" value="2"/>
</dbReference>
<organism evidence="4 5">
    <name type="scientific">Folsomia candida</name>
    <name type="common">Springtail</name>
    <dbReference type="NCBI Taxonomy" id="158441"/>
    <lineage>
        <taxon>Eukaryota</taxon>
        <taxon>Metazoa</taxon>
        <taxon>Ecdysozoa</taxon>
        <taxon>Arthropoda</taxon>
        <taxon>Hexapoda</taxon>
        <taxon>Collembola</taxon>
        <taxon>Entomobryomorpha</taxon>
        <taxon>Isotomoidea</taxon>
        <taxon>Isotomidae</taxon>
        <taxon>Proisotominae</taxon>
        <taxon>Folsomia</taxon>
    </lineage>
</organism>
<keyword evidence="1 2" id="KW-1015">Disulfide bond</keyword>
<evidence type="ECO:0000256" key="2">
    <source>
        <dbReference type="PROSITE-ProRule" id="PRU00779"/>
    </source>
</evidence>
<dbReference type="InterPro" id="IPR044913">
    <property type="entry name" value="P_trefoil_dom_sf"/>
</dbReference>
<comment type="caution">
    <text evidence="4">The sequence shown here is derived from an EMBL/GenBank/DDBJ whole genome shotgun (WGS) entry which is preliminary data.</text>
</comment>
<evidence type="ECO:0000313" key="4">
    <source>
        <dbReference type="EMBL" id="OXA55007.1"/>
    </source>
</evidence>
<feature type="domain" description="P-type" evidence="3">
    <location>
        <begin position="105"/>
        <end position="148"/>
    </location>
</feature>
<evidence type="ECO:0000259" key="3">
    <source>
        <dbReference type="PROSITE" id="PS51448"/>
    </source>
</evidence>
<sequence>MLIFQSQISYIRLEASKIKHHLTETYSFTYIVNKGQNMKVAMCTLLVLVASLVAVMEAKDACYPENRREDCHIGAGATEEVCHSRGCLWCPTRQGVPWCYFPQKDKCLPNNQREDCHPGAGATEQKCHERGCLWCPTVIGVPWCYHAK</sequence>
<protein>
    <submittedName>
        <fullName evidence="4">Skin secretory protein xP2</fullName>
    </submittedName>
</protein>
<dbReference type="AlphaFoldDB" id="A0A226ED48"/>
<evidence type="ECO:0000313" key="5">
    <source>
        <dbReference type="Proteomes" id="UP000198287"/>
    </source>
</evidence>
<proteinExistence type="predicted"/>
<name>A0A226ED48_FOLCA</name>
<keyword evidence="5" id="KW-1185">Reference proteome</keyword>
<dbReference type="SUPFAM" id="SSF57492">
    <property type="entry name" value="Trefoil"/>
    <property type="match status" value="2"/>
</dbReference>
<feature type="domain" description="P-type" evidence="3">
    <location>
        <begin position="60"/>
        <end position="103"/>
    </location>
</feature>
<reference evidence="4 5" key="1">
    <citation type="submission" date="2015-12" db="EMBL/GenBank/DDBJ databases">
        <title>The genome of Folsomia candida.</title>
        <authorList>
            <person name="Faddeeva A."/>
            <person name="Derks M.F."/>
            <person name="Anvar Y."/>
            <person name="Smit S."/>
            <person name="Van Straalen N."/>
            <person name="Roelofs D."/>
        </authorList>
    </citation>
    <scope>NUCLEOTIDE SEQUENCE [LARGE SCALE GENOMIC DNA]</scope>
    <source>
        <strain evidence="4 5">VU population</strain>
        <tissue evidence="4">Whole body</tissue>
    </source>
</reference>
<evidence type="ECO:0000256" key="1">
    <source>
        <dbReference type="ARBA" id="ARBA00023157"/>
    </source>
</evidence>
<dbReference type="InterPro" id="IPR017994">
    <property type="entry name" value="P_trefoil_chordata"/>
</dbReference>
<comment type="caution">
    <text evidence="2">Lacks conserved residue(s) required for the propagation of feature annotation.</text>
</comment>
<dbReference type="SMART" id="SM00018">
    <property type="entry name" value="PD"/>
    <property type="match status" value="2"/>
</dbReference>
<dbReference type="PANTHER" id="PTHR13826">
    <property type="entry name" value="INTESTINAL TREFOIL FACTOR-RELATED"/>
    <property type="match status" value="1"/>
</dbReference>
<feature type="disulfide bond" evidence="2">
    <location>
        <begin position="127"/>
        <end position="144"/>
    </location>
</feature>
<feature type="disulfide bond" evidence="2">
    <location>
        <begin position="82"/>
        <end position="99"/>
    </location>
</feature>
<dbReference type="Gene3D" id="4.10.110.10">
    <property type="entry name" value="Spasmolytic Protein, domain 1"/>
    <property type="match status" value="2"/>
</dbReference>
<dbReference type="InterPro" id="IPR000519">
    <property type="entry name" value="P_trefoil_dom"/>
</dbReference>
<dbReference type="GO" id="GO:0005615">
    <property type="term" value="C:extracellular space"/>
    <property type="evidence" value="ECO:0007669"/>
    <property type="project" value="TreeGrafter"/>
</dbReference>
<dbReference type="Proteomes" id="UP000198287">
    <property type="component" value="Unassembled WGS sequence"/>
</dbReference>
<dbReference type="CDD" id="cd00111">
    <property type="entry name" value="Trefoil"/>
    <property type="match status" value="2"/>
</dbReference>
<dbReference type="PANTHER" id="PTHR13826:SF14">
    <property type="entry name" value="TREFOIL FACTOR 2"/>
    <property type="match status" value="1"/>
</dbReference>
<dbReference type="OrthoDB" id="5839090at2759"/>